<dbReference type="PANTHER" id="PTHR30126">
    <property type="entry name" value="HTH-TYPE TRANSCRIPTIONAL REGULATOR"/>
    <property type="match status" value="1"/>
</dbReference>
<evidence type="ECO:0000256" key="3">
    <source>
        <dbReference type="ARBA" id="ARBA00023125"/>
    </source>
</evidence>
<dbReference type="InterPro" id="IPR005119">
    <property type="entry name" value="LysR_subst-bd"/>
</dbReference>
<name>A0A0X1T661_PSEAA</name>
<dbReference type="Proteomes" id="UP000063229">
    <property type="component" value="Chromosome"/>
</dbReference>
<dbReference type="PROSITE" id="PS50931">
    <property type="entry name" value="HTH_LYSR"/>
    <property type="match status" value="1"/>
</dbReference>
<protein>
    <submittedName>
        <fullName evidence="6">LysR family transcriptional regulator</fullName>
    </submittedName>
</protein>
<dbReference type="InterPro" id="IPR000847">
    <property type="entry name" value="LysR_HTH_N"/>
</dbReference>
<reference evidence="7" key="1">
    <citation type="submission" date="2016-01" db="EMBL/GenBank/DDBJ databases">
        <authorList>
            <person name="Storey N.H."/>
            <person name="Neuman B.W."/>
        </authorList>
    </citation>
    <scope>NUCLEOTIDE SEQUENCE [LARGE SCALE GENOMIC DNA]</scope>
    <source>
        <strain evidence="7">NCPPB 2472</strain>
    </source>
</reference>
<dbReference type="GO" id="GO:0003700">
    <property type="term" value="F:DNA-binding transcription factor activity"/>
    <property type="evidence" value="ECO:0007669"/>
    <property type="project" value="InterPro"/>
</dbReference>
<dbReference type="GO" id="GO:0000976">
    <property type="term" value="F:transcription cis-regulatory region binding"/>
    <property type="evidence" value="ECO:0007669"/>
    <property type="project" value="TreeGrafter"/>
</dbReference>
<dbReference type="Pfam" id="PF00126">
    <property type="entry name" value="HTH_1"/>
    <property type="match status" value="1"/>
</dbReference>
<sequence>MTLNQLKAFYWAAKLGTFAIAADRLHVTQSSLSKRIAELETDIGQQLFDRSGKRAVLTGVGSLLLEKARRMIELEEEVRSSLTQDIIPTGLCRFGLSEFSATTWFPSFVQRLGEEYPTLTIGPIVGLSRLLERLVERGELDLAVIAGTSANHAIASKSVAEVSFSWMSSPSRLAAGTILNAKHLQEHPVISSTSESGLSFAFESWLAAYNIKIGQTIPCNSLTAITGLTVAGIGVSFLPTHYVQPLINKDLLVALRSDPPLPVLKYSLIWRRDDNRRLIQVARDLLEQEINFSRPNTLWGA</sequence>
<feature type="domain" description="HTH lysR-type" evidence="5">
    <location>
        <begin position="1"/>
        <end position="58"/>
    </location>
</feature>
<evidence type="ECO:0000313" key="6">
    <source>
        <dbReference type="EMBL" id="AMB87581.1"/>
    </source>
</evidence>
<comment type="similarity">
    <text evidence="1">Belongs to the LysR transcriptional regulatory family.</text>
</comment>
<dbReference type="PANTHER" id="PTHR30126:SF94">
    <property type="entry name" value="LYSR FAMILY TRANSCRIPTIONAL REGULATOR"/>
    <property type="match status" value="1"/>
</dbReference>
<dbReference type="Pfam" id="PF03466">
    <property type="entry name" value="LysR_substrate"/>
    <property type="match status" value="1"/>
</dbReference>
<dbReference type="AlphaFoldDB" id="A0A0X1T661"/>
<keyword evidence="3" id="KW-0238">DNA-binding</keyword>
<dbReference type="PRINTS" id="PR00039">
    <property type="entry name" value="HTHLYSR"/>
</dbReference>
<dbReference type="CDD" id="cd05466">
    <property type="entry name" value="PBP2_LTTR_substrate"/>
    <property type="match status" value="1"/>
</dbReference>
<evidence type="ECO:0000256" key="2">
    <source>
        <dbReference type="ARBA" id="ARBA00023015"/>
    </source>
</evidence>
<dbReference type="SUPFAM" id="SSF46785">
    <property type="entry name" value="Winged helix' DNA-binding domain"/>
    <property type="match status" value="1"/>
</dbReference>
<dbReference type="Gene3D" id="1.10.10.10">
    <property type="entry name" value="Winged helix-like DNA-binding domain superfamily/Winged helix DNA-binding domain"/>
    <property type="match status" value="1"/>
</dbReference>
<dbReference type="EMBL" id="CP014135">
    <property type="protein sequence ID" value="AMB87581.1"/>
    <property type="molecule type" value="Genomic_DNA"/>
</dbReference>
<dbReference type="KEGG" id="pagb:AWM79_20700"/>
<accession>A0A0X1T661</accession>
<dbReference type="InterPro" id="IPR036390">
    <property type="entry name" value="WH_DNA-bd_sf"/>
</dbReference>
<evidence type="ECO:0000313" key="7">
    <source>
        <dbReference type="Proteomes" id="UP000063229"/>
    </source>
</evidence>
<evidence type="ECO:0000256" key="1">
    <source>
        <dbReference type="ARBA" id="ARBA00009437"/>
    </source>
</evidence>
<evidence type="ECO:0000259" key="5">
    <source>
        <dbReference type="PROSITE" id="PS50931"/>
    </source>
</evidence>
<keyword evidence="2" id="KW-0805">Transcription regulation</keyword>
<dbReference type="SUPFAM" id="SSF53850">
    <property type="entry name" value="Periplasmic binding protein-like II"/>
    <property type="match status" value="1"/>
</dbReference>
<dbReference type="FunFam" id="1.10.10.10:FF:000001">
    <property type="entry name" value="LysR family transcriptional regulator"/>
    <property type="match status" value="1"/>
</dbReference>
<dbReference type="RefSeq" id="WP_060783671.1">
    <property type="nucleotide sequence ID" value="NZ_CP014135.1"/>
</dbReference>
<proteinExistence type="inferred from homology"/>
<dbReference type="Gene3D" id="3.40.190.10">
    <property type="entry name" value="Periplasmic binding protein-like II"/>
    <property type="match status" value="2"/>
</dbReference>
<organism evidence="6 7">
    <name type="scientific">Pseudomonas agarici</name>
    <dbReference type="NCBI Taxonomy" id="46677"/>
    <lineage>
        <taxon>Bacteria</taxon>
        <taxon>Pseudomonadati</taxon>
        <taxon>Pseudomonadota</taxon>
        <taxon>Gammaproteobacteria</taxon>
        <taxon>Pseudomonadales</taxon>
        <taxon>Pseudomonadaceae</taxon>
        <taxon>Pseudomonas</taxon>
    </lineage>
</organism>
<evidence type="ECO:0000256" key="4">
    <source>
        <dbReference type="ARBA" id="ARBA00023163"/>
    </source>
</evidence>
<gene>
    <name evidence="6" type="ORF">AWM79_20700</name>
</gene>
<keyword evidence="4" id="KW-0804">Transcription</keyword>
<keyword evidence="7" id="KW-1185">Reference proteome</keyword>
<dbReference type="STRING" id="46677.AWM79_20700"/>
<dbReference type="InterPro" id="IPR036388">
    <property type="entry name" value="WH-like_DNA-bd_sf"/>
</dbReference>